<feature type="signal peptide" evidence="1">
    <location>
        <begin position="1"/>
        <end position="21"/>
    </location>
</feature>
<dbReference type="RefSeq" id="XP_018137468.1">
    <property type="nucleotide sequence ID" value="XM_018288863.1"/>
</dbReference>
<dbReference type="SUPFAM" id="SSF49344">
    <property type="entry name" value="CBD9-like"/>
    <property type="match status" value="1"/>
</dbReference>
<keyword evidence="1" id="KW-0732">Signal</keyword>
<dbReference type="OrthoDB" id="61321at2759"/>
<sequence length="230" mass="26096">MIRLLMFATLSLVALATPADCDPKVPSLNVPSCSRGVGIIKYYKSVPDLKPFPLTQVDLCYTDTHLDIRFTARDEIHFYFNSSQGTNADIWEYEVMEAFIYKGTDNPKKYLEFEVNPKNITYQAFVYNPSKVRADGAPFDHFFVSDPVTDGFSAVTTLVKPKQLWVSDVKIPLGLFNVDKGRAKGTEWRMNFFRTVVSSQTYPNQALGAWSVPNKAEFHITSYFGKVKFV</sequence>
<organism evidence="2 3">
    <name type="scientific">Pochonia chlamydosporia 170</name>
    <dbReference type="NCBI Taxonomy" id="1380566"/>
    <lineage>
        <taxon>Eukaryota</taxon>
        <taxon>Fungi</taxon>
        <taxon>Dikarya</taxon>
        <taxon>Ascomycota</taxon>
        <taxon>Pezizomycotina</taxon>
        <taxon>Sordariomycetes</taxon>
        <taxon>Hypocreomycetidae</taxon>
        <taxon>Hypocreales</taxon>
        <taxon>Clavicipitaceae</taxon>
        <taxon>Pochonia</taxon>
    </lineage>
</organism>
<reference evidence="2 3" key="1">
    <citation type="journal article" date="2016" name="PLoS Pathog.">
        <title>Biosynthesis of antibiotic leucinostatins in bio-control fungus Purpureocillium lilacinum and their inhibition on phytophthora revealed by genome mining.</title>
        <authorList>
            <person name="Wang G."/>
            <person name="Liu Z."/>
            <person name="Lin R."/>
            <person name="Li E."/>
            <person name="Mao Z."/>
            <person name="Ling J."/>
            <person name="Yang Y."/>
            <person name="Yin W.B."/>
            <person name="Xie B."/>
        </authorList>
    </citation>
    <scope>NUCLEOTIDE SEQUENCE [LARGE SCALE GENOMIC DNA]</scope>
    <source>
        <strain evidence="2">170</strain>
    </source>
</reference>
<dbReference type="EMBL" id="LSBJ02000011">
    <property type="protein sequence ID" value="OAQ59444.1"/>
    <property type="molecule type" value="Genomic_DNA"/>
</dbReference>
<dbReference type="AlphaFoldDB" id="A0A179F1W2"/>
<name>A0A179F1W2_METCM</name>
<dbReference type="GeneID" id="28852857"/>
<evidence type="ECO:0000313" key="3">
    <source>
        <dbReference type="Proteomes" id="UP000078397"/>
    </source>
</evidence>
<dbReference type="KEGG" id="pchm:VFPPC_10500"/>
<dbReference type="STRING" id="1380566.A0A179F1W2"/>
<dbReference type="CDD" id="cd09620">
    <property type="entry name" value="CBM9_like_3"/>
    <property type="match status" value="1"/>
</dbReference>
<accession>A0A179F1W2</accession>
<evidence type="ECO:0000313" key="2">
    <source>
        <dbReference type="EMBL" id="OAQ59444.1"/>
    </source>
</evidence>
<feature type="chain" id="PRO_5008101206" evidence="1">
    <location>
        <begin position="22"/>
        <end position="230"/>
    </location>
</feature>
<gene>
    <name evidence="2" type="ORF">VFPPC_10500</name>
</gene>
<keyword evidence="3" id="KW-1185">Reference proteome</keyword>
<dbReference type="Proteomes" id="UP000078397">
    <property type="component" value="Unassembled WGS sequence"/>
</dbReference>
<evidence type="ECO:0000256" key="1">
    <source>
        <dbReference type="SAM" id="SignalP"/>
    </source>
</evidence>
<dbReference type="Gene3D" id="2.60.40.1190">
    <property type="match status" value="1"/>
</dbReference>
<proteinExistence type="predicted"/>
<protein>
    <submittedName>
        <fullName evidence="2">Carbohydrate-binding domain, family 9-like, subgroup</fullName>
    </submittedName>
</protein>
<comment type="caution">
    <text evidence="2">The sequence shown here is derived from an EMBL/GenBank/DDBJ whole genome shotgun (WGS) entry which is preliminary data.</text>
</comment>